<evidence type="ECO:0000313" key="2">
    <source>
        <dbReference type="Proteomes" id="UP000319499"/>
    </source>
</evidence>
<reference evidence="1 2" key="1">
    <citation type="submission" date="2019-02" db="EMBL/GenBank/DDBJ databases">
        <title>Apibacter muscae sp. nov.: a novel member of the house fly microbiota.</title>
        <authorList>
            <person name="Park R."/>
        </authorList>
    </citation>
    <scope>NUCLEOTIDE SEQUENCE [LARGE SCALE GENOMIC DNA]</scope>
    <source>
        <strain evidence="1 2">AL1</strain>
    </source>
</reference>
<gene>
    <name evidence="1" type="ORF">ETU09_08005</name>
</gene>
<dbReference type="Proteomes" id="UP000319499">
    <property type="component" value="Unassembled WGS sequence"/>
</dbReference>
<sequence length="115" mass="13705">MQDFSFTISINSEKSEQELFNLILNEIPETVKEAGAHIRLLNNIMKFDKNYDYDPNLFKTEDAIYHYKYFLDIFPVGNVDLENQKKIMKILLDFFKNKNITRGLIAEIEEKELYE</sequence>
<dbReference type="RefSeq" id="WP_146292992.1">
    <property type="nucleotide sequence ID" value="NZ_SELH01000024.1"/>
</dbReference>
<keyword evidence="2" id="KW-1185">Reference proteome</keyword>
<dbReference type="EMBL" id="SELH01000024">
    <property type="protein sequence ID" value="TWP27053.1"/>
    <property type="molecule type" value="Genomic_DNA"/>
</dbReference>
<proteinExistence type="predicted"/>
<organism evidence="1 2">
    <name type="scientific">Apibacter muscae</name>
    <dbReference type="NCBI Taxonomy" id="2509004"/>
    <lineage>
        <taxon>Bacteria</taxon>
        <taxon>Pseudomonadati</taxon>
        <taxon>Bacteroidota</taxon>
        <taxon>Flavobacteriia</taxon>
        <taxon>Flavobacteriales</taxon>
        <taxon>Weeksellaceae</taxon>
        <taxon>Apibacter</taxon>
    </lineage>
</organism>
<comment type="caution">
    <text evidence="1">The sequence shown here is derived from an EMBL/GenBank/DDBJ whole genome shotgun (WGS) entry which is preliminary data.</text>
</comment>
<protein>
    <submittedName>
        <fullName evidence="1">Uncharacterized protein</fullName>
    </submittedName>
</protein>
<evidence type="ECO:0000313" key="1">
    <source>
        <dbReference type="EMBL" id="TWP27053.1"/>
    </source>
</evidence>
<accession>A0A563DAT4</accession>
<name>A0A563DAT4_9FLAO</name>
<dbReference type="AlphaFoldDB" id="A0A563DAT4"/>